<evidence type="ECO:0000313" key="2">
    <source>
        <dbReference type="Proteomes" id="UP000028980"/>
    </source>
</evidence>
<accession>A0A081DGI0</accession>
<evidence type="ECO:0000313" key="1">
    <source>
        <dbReference type="EMBL" id="GAK78026.1"/>
    </source>
</evidence>
<dbReference type="Proteomes" id="UP000028980">
    <property type="component" value="Unassembled WGS sequence"/>
</dbReference>
<organism evidence="1 2">
    <name type="scientific">Nonlabens ulvanivorans</name>
    <name type="common">Persicivirga ulvanivorans</name>
    <dbReference type="NCBI Taxonomy" id="906888"/>
    <lineage>
        <taxon>Bacteria</taxon>
        <taxon>Pseudomonadati</taxon>
        <taxon>Bacteroidota</taxon>
        <taxon>Flavobacteriia</taxon>
        <taxon>Flavobacteriales</taxon>
        <taxon>Flavobacteriaceae</taxon>
        <taxon>Nonlabens</taxon>
    </lineage>
</organism>
<comment type="caution">
    <text evidence="1">The sequence shown here is derived from an EMBL/GenBank/DDBJ whole genome shotgun (WGS) entry which is preliminary data.</text>
</comment>
<dbReference type="EMBL" id="BBLG01000019">
    <property type="protein sequence ID" value="GAK78026.1"/>
    <property type="molecule type" value="Genomic_DNA"/>
</dbReference>
<dbReference type="AlphaFoldDB" id="A0A081DGI0"/>
<protein>
    <submittedName>
        <fullName evidence="1">Uncharacterized protein</fullName>
    </submittedName>
</protein>
<sequence length="38" mass="4305">MSKHTRTRKTITIYSIGIDGVGFNYINNNINGYCIARV</sequence>
<gene>
    <name evidence="1" type="ORF">JCM19296_3635</name>
</gene>
<reference evidence="1 2" key="1">
    <citation type="journal article" date="2014" name="Genome Announc.">
        <title>Draft Genome Sequences of Marine Flavobacterium Nonlabens Strains NR17, NR24, NR27, NR32, NR33, and Ara13.</title>
        <authorList>
            <person name="Nakanishi M."/>
            <person name="Meirelles P."/>
            <person name="Suzuki R."/>
            <person name="Takatani N."/>
            <person name="Mino S."/>
            <person name="Suda W."/>
            <person name="Oshima K."/>
            <person name="Hattori M."/>
            <person name="Ohkuma M."/>
            <person name="Hosokawa M."/>
            <person name="Miyashita K."/>
            <person name="Thompson F.L."/>
            <person name="Niwa A."/>
            <person name="Sawabe T."/>
            <person name="Sawabe T."/>
        </authorList>
    </citation>
    <scope>NUCLEOTIDE SEQUENCE [LARGE SCALE GENOMIC DNA]</scope>
    <source>
        <strain evidence="2">JCM19296</strain>
    </source>
</reference>
<proteinExistence type="predicted"/>
<name>A0A081DGI0_NONUL</name>